<evidence type="ECO:0000256" key="2">
    <source>
        <dbReference type="ARBA" id="ARBA00002692"/>
    </source>
</evidence>
<evidence type="ECO:0000256" key="1">
    <source>
        <dbReference type="ARBA" id="ARBA00001182"/>
    </source>
</evidence>
<accession>A0AAN6YP14</accession>
<dbReference type="CDD" id="cd02961">
    <property type="entry name" value="PDI_a_family"/>
    <property type="match status" value="1"/>
</dbReference>
<comment type="caution">
    <text evidence="12">The sequence shown here is derived from an EMBL/GenBank/DDBJ whole genome shotgun (WGS) entry which is preliminary data.</text>
</comment>
<comment type="similarity">
    <text evidence="4">Belongs to the protein disulfide isomerase family.</text>
</comment>
<evidence type="ECO:0000256" key="4">
    <source>
        <dbReference type="ARBA" id="ARBA00006347"/>
    </source>
</evidence>
<evidence type="ECO:0000313" key="13">
    <source>
        <dbReference type="Proteomes" id="UP001301958"/>
    </source>
</evidence>
<dbReference type="GO" id="GO:0003756">
    <property type="term" value="F:protein disulfide isomerase activity"/>
    <property type="evidence" value="ECO:0007669"/>
    <property type="project" value="UniProtKB-EC"/>
</dbReference>
<name>A0AAN6YP14_9PEZI</name>
<dbReference type="PANTHER" id="PTHR18929">
    <property type="entry name" value="PROTEIN DISULFIDE ISOMERASE"/>
    <property type="match status" value="1"/>
</dbReference>
<reference evidence="12" key="1">
    <citation type="journal article" date="2023" name="Mol. Phylogenet. Evol.">
        <title>Genome-scale phylogeny and comparative genomics of the fungal order Sordariales.</title>
        <authorList>
            <person name="Hensen N."/>
            <person name="Bonometti L."/>
            <person name="Westerberg I."/>
            <person name="Brannstrom I.O."/>
            <person name="Guillou S."/>
            <person name="Cros-Aarteil S."/>
            <person name="Calhoun S."/>
            <person name="Haridas S."/>
            <person name="Kuo A."/>
            <person name="Mondo S."/>
            <person name="Pangilinan J."/>
            <person name="Riley R."/>
            <person name="LaButti K."/>
            <person name="Andreopoulos B."/>
            <person name="Lipzen A."/>
            <person name="Chen C."/>
            <person name="Yan M."/>
            <person name="Daum C."/>
            <person name="Ng V."/>
            <person name="Clum A."/>
            <person name="Steindorff A."/>
            <person name="Ohm R.A."/>
            <person name="Martin F."/>
            <person name="Silar P."/>
            <person name="Natvig D.O."/>
            <person name="Lalanne C."/>
            <person name="Gautier V."/>
            <person name="Ament-Velasquez S.L."/>
            <person name="Kruys A."/>
            <person name="Hutchinson M.I."/>
            <person name="Powell A.J."/>
            <person name="Barry K."/>
            <person name="Miller A.N."/>
            <person name="Grigoriev I.V."/>
            <person name="Debuchy R."/>
            <person name="Gladieux P."/>
            <person name="Hiltunen Thoren M."/>
            <person name="Johannesson H."/>
        </authorList>
    </citation>
    <scope>NUCLEOTIDE SEQUENCE</scope>
    <source>
        <strain evidence="12">CBS 990.96</strain>
    </source>
</reference>
<dbReference type="Pfam" id="PF13848">
    <property type="entry name" value="Thioredoxin_6"/>
    <property type="match status" value="1"/>
</dbReference>
<evidence type="ECO:0000256" key="3">
    <source>
        <dbReference type="ARBA" id="ARBA00004319"/>
    </source>
</evidence>
<evidence type="ECO:0000256" key="10">
    <source>
        <dbReference type="SAM" id="SignalP"/>
    </source>
</evidence>
<evidence type="ECO:0000259" key="11">
    <source>
        <dbReference type="Pfam" id="PF00085"/>
    </source>
</evidence>
<dbReference type="InterPro" id="IPR013766">
    <property type="entry name" value="Thioredoxin_domain"/>
</dbReference>
<dbReference type="GO" id="GO:0006457">
    <property type="term" value="P:protein folding"/>
    <property type="evidence" value="ECO:0007669"/>
    <property type="project" value="TreeGrafter"/>
</dbReference>
<keyword evidence="6" id="KW-0256">Endoplasmic reticulum</keyword>
<dbReference type="GO" id="GO:0005788">
    <property type="term" value="C:endoplasmic reticulum lumen"/>
    <property type="evidence" value="ECO:0007669"/>
    <property type="project" value="UniProtKB-SubCell"/>
</dbReference>
<evidence type="ECO:0000256" key="6">
    <source>
        <dbReference type="ARBA" id="ARBA00022824"/>
    </source>
</evidence>
<dbReference type="InterPro" id="IPR036249">
    <property type="entry name" value="Thioredoxin-like_sf"/>
</dbReference>
<keyword evidence="13" id="KW-1185">Reference proteome</keyword>
<evidence type="ECO:0000256" key="8">
    <source>
        <dbReference type="ARBA" id="ARBA00023284"/>
    </source>
</evidence>
<feature type="chain" id="PRO_5042891640" description="Protein disulfide-isomerase" evidence="10">
    <location>
        <begin position="18"/>
        <end position="339"/>
    </location>
</feature>
<feature type="domain" description="Thioredoxin" evidence="11">
    <location>
        <begin position="25"/>
        <end position="115"/>
    </location>
</feature>
<dbReference type="EC" id="5.3.4.1" evidence="5"/>
<comment type="subcellular location">
    <subcellularLocation>
        <location evidence="3">Endoplasmic reticulum lumen</location>
    </subcellularLocation>
</comment>
<evidence type="ECO:0000256" key="7">
    <source>
        <dbReference type="ARBA" id="ARBA00023235"/>
    </source>
</evidence>
<reference evidence="12" key="2">
    <citation type="submission" date="2023-05" db="EMBL/GenBank/DDBJ databases">
        <authorList>
            <consortium name="Lawrence Berkeley National Laboratory"/>
            <person name="Steindorff A."/>
            <person name="Hensen N."/>
            <person name="Bonometti L."/>
            <person name="Westerberg I."/>
            <person name="Brannstrom I.O."/>
            <person name="Guillou S."/>
            <person name="Cros-Aarteil S."/>
            <person name="Calhoun S."/>
            <person name="Haridas S."/>
            <person name="Kuo A."/>
            <person name="Mondo S."/>
            <person name="Pangilinan J."/>
            <person name="Riley R."/>
            <person name="Labutti K."/>
            <person name="Andreopoulos B."/>
            <person name="Lipzen A."/>
            <person name="Chen C."/>
            <person name="Yanf M."/>
            <person name="Daum C."/>
            <person name="Ng V."/>
            <person name="Clum A."/>
            <person name="Ohm R."/>
            <person name="Martin F."/>
            <person name="Silar P."/>
            <person name="Natvig D."/>
            <person name="Lalanne C."/>
            <person name="Gautier V."/>
            <person name="Ament-Velasquez S.L."/>
            <person name="Kruys A."/>
            <person name="Hutchinson M.I."/>
            <person name="Powell A.J."/>
            <person name="Barry K."/>
            <person name="Miller A.N."/>
            <person name="Grigoriev I.V."/>
            <person name="Debuchy R."/>
            <person name="Gladieux P."/>
            <person name="Thoren M.H."/>
            <person name="Johannesson H."/>
        </authorList>
    </citation>
    <scope>NUCLEOTIDE SEQUENCE</scope>
    <source>
        <strain evidence="12">CBS 990.96</strain>
    </source>
</reference>
<organism evidence="12 13">
    <name type="scientific">Podospora fimiseda</name>
    <dbReference type="NCBI Taxonomy" id="252190"/>
    <lineage>
        <taxon>Eukaryota</taxon>
        <taxon>Fungi</taxon>
        <taxon>Dikarya</taxon>
        <taxon>Ascomycota</taxon>
        <taxon>Pezizomycotina</taxon>
        <taxon>Sordariomycetes</taxon>
        <taxon>Sordariomycetidae</taxon>
        <taxon>Sordariales</taxon>
        <taxon>Podosporaceae</taxon>
        <taxon>Podospora</taxon>
    </lineage>
</organism>
<dbReference type="Pfam" id="PF00085">
    <property type="entry name" value="Thioredoxin"/>
    <property type="match status" value="1"/>
</dbReference>
<dbReference type="SUPFAM" id="SSF52833">
    <property type="entry name" value="Thioredoxin-like"/>
    <property type="match status" value="2"/>
</dbReference>
<comment type="function">
    <text evidence="2">Participates in the folding of proteins containing disulfide bonds, may be involved in glycosylation, prolyl hydroxylation and triglyceride transfer.</text>
</comment>
<protein>
    <recommendedName>
        <fullName evidence="9">Protein disulfide-isomerase</fullName>
        <ecNumber evidence="5">5.3.4.1</ecNumber>
    </recommendedName>
</protein>
<keyword evidence="7" id="KW-0413">Isomerase</keyword>
<sequence length="339" mass="38255">MKTVIVVLALCLSQALAWKHVESKEKLLSALKKNEKTLVAYIRPEEENSQLLEPEWLSASKKNSNFLSIDCSKLPKICQNQGISSFPTIRLYTNQDNPTRYRGPRTAHSILTFLNRSSRPQITHLFSNVEVINFSTGDDIVFIAHLDSKSDQDKETFTSLAKKYSDRYSFGLATSSSSKIECFNNPDSLTHSTTDLSLQNLNIFIQICSTPLIAEITRRNELEYYSTGKSIIHYFPSSSADQEAYISAMRPLAKKYKEYLHFVITHAREFPEAEKIMGVKRLKMKKGRLSVQKGQEVFPYFGGGDLLNPEVVEGFLGDIIRGAVRAWAGEEAQGGHDEL</sequence>
<dbReference type="GO" id="GO:0034976">
    <property type="term" value="P:response to endoplasmic reticulum stress"/>
    <property type="evidence" value="ECO:0007669"/>
    <property type="project" value="TreeGrafter"/>
</dbReference>
<keyword evidence="10" id="KW-0732">Signal</keyword>
<evidence type="ECO:0000313" key="12">
    <source>
        <dbReference type="EMBL" id="KAK4222814.1"/>
    </source>
</evidence>
<dbReference type="Proteomes" id="UP001301958">
    <property type="component" value="Unassembled WGS sequence"/>
</dbReference>
<evidence type="ECO:0000256" key="5">
    <source>
        <dbReference type="ARBA" id="ARBA00012723"/>
    </source>
</evidence>
<proteinExistence type="inferred from homology"/>
<feature type="signal peptide" evidence="10">
    <location>
        <begin position="1"/>
        <end position="17"/>
    </location>
</feature>
<dbReference type="PANTHER" id="PTHR18929:SF132">
    <property type="entry name" value="PROTEIN DISULFIDE-ISOMERASE A3"/>
    <property type="match status" value="1"/>
</dbReference>
<keyword evidence="8" id="KW-0676">Redox-active center</keyword>
<comment type="catalytic activity">
    <reaction evidence="1">
        <text>Catalyzes the rearrangement of -S-S- bonds in proteins.</text>
        <dbReference type="EC" id="5.3.4.1"/>
    </reaction>
</comment>
<dbReference type="Gene3D" id="3.40.30.10">
    <property type="entry name" value="Glutaredoxin"/>
    <property type="match status" value="3"/>
</dbReference>
<dbReference type="AlphaFoldDB" id="A0AAN6YP14"/>
<evidence type="ECO:0000256" key="9">
    <source>
        <dbReference type="ARBA" id="ARBA00039846"/>
    </source>
</evidence>
<dbReference type="EMBL" id="MU865453">
    <property type="protein sequence ID" value="KAK4222814.1"/>
    <property type="molecule type" value="Genomic_DNA"/>
</dbReference>
<gene>
    <name evidence="12" type="ORF">QBC38DRAFT_503693</name>
</gene>